<sequence length="163" mass="17372">MRWDRLFADLEGAAVDAYAEERDALAEDLRDEQWARLSWTDLLGGRDIRLEVAGLGEIGGRVVSVGDVVLVEDGLRTIVVVPEAIVAISGSDGRAAAAPALRRTRAQMARALRDAGASVRVVRRDGRAVEGVVAAVGSDFLQVAAAGRRVSLPWASIAALEER</sequence>
<name>A0A8I0EVC3_9ACTN</name>
<comment type="caution">
    <text evidence="1">The sequence shown here is derived from an EMBL/GenBank/DDBJ whole genome shotgun (WGS) entry which is preliminary data.</text>
</comment>
<proteinExistence type="predicted"/>
<dbReference type="EMBL" id="JACTVM010000001">
    <property type="protein sequence ID" value="MBC9225755.1"/>
    <property type="molecule type" value="Genomic_DNA"/>
</dbReference>
<evidence type="ECO:0000313" key="1">
    <source>
        <dbReference type="EMBL" id="MBC9225755.1"/>
    </source>
</evidence>
<evidence type="ECO:0000313" key="2">
    <source>
        <dbReference type="Proteomes" id="UP000620591"/>
    </source>
</evidence>
<protein>
    <submittedName>
        <fullName evidence="1">Uncharacterized protein</fullName>
    </submittedName>
</protein>
<gene>
    <name evidence="1" type="ORF">IBG24_05440</name>
</gene>
<organism evidence="1 2">
    <name type="scientific">Aeromicrobium senzhongii</name>
    <dbReference type="NCBI Taxonomy" id="2663859"/>
    <lineage>
        <taxon>Bacteria</taxon>
        <taxon>Bacillati</taxon>
        <taxon>Actinomycetota</taxon>
        <taxon>Actinomycetes</taxon>
        <taxon>Propionibacteriales</taxon>
        <taxon>Nocardioidaceae</taxon>
        <taxon>Aeromicrobium</taxon>
    </lineage>
</organism>
<reference evidence="1" key="1">
    <citation type="submission" date="2020-09" db="EMBL/GenBank/DDBJ databases">
        <title>Novel species in genus Aeromicrobium.</title>
        <authorList>
            <person name="Zhang G."/>
        </authorList>
    </citation>
    <scope>NUCLEOTIDE SEQUENCE</scope>
    <source>
        <strain evidence="1">Zg-636</strain>
    </source>
</reference>
<dbReference type="AlphaFoldDB" id="A0A8I0EVC3"/>
<dbReference type="Proteomes" id="UP000620591">
    <property type="component" value="Unassembled WGS sequence"/>
</dbReference>
<dbReference type="RefSeq" id="WP_187768838.1">
    <property type="nucleotide sequence ID" value="NZ_JACTVM010000001.1"/>
</dbReference>
<accession>A0A8I0EVC3</accession>